<gene>
    <name evidence="1" type="ordered locus">BBR47_46010</name>
</gene>
<sequence length="33" mass="3654">MPVFTGAISNYFPSLLDGINKLRNLFGCEPHDS</sequence>
<dbReference type="KEGG" id="bbe:BBR47_46010"/>
<reference evidence="1 2" key="1">
    <citation type="submission" date="2005-03" db="EMBL/GenBank/DDBJ databases">
        <title>Brevibacillus brevis strain 47, complete genome.</title>
        <authorList>
            <person name="Hosoyama A."/>
            <person name="Yamada R."/>
            <person name="Hongo Y."/>
            <person name="Terui Y."/>
            <person name="Ankai A."/>
            <person name="Masuyama W."/>
            <person name="Sekiguchi M."/>
            <person name="Takeda T."/>
            <person name="Asano K."/>
            <person name="Ohji S."/>
            <person name="Ichikawa N."/>
            <person name="Narita S."/>
            <person name="Aoki N."/>
            <person name="Miura H."/>
            <person name="Matsushita S."/>
            <person name="Sekigawa T."/>
            <person name="Yamagata H."/>
            <person name="Yoshikawa H."/>
            <person name="Udaka S."/>
            <person name="Tanikawa S."/>
            <person name="Fujita N."/>
        </authorList>
    </citation>
    <scope>NUCLEOTIDE SEQUENCE [LARGE SCALE GENOMIC DNA]</scope>
    <source>
        <strain evidence="2">47 / JCM 6285 / NBRC 100599</strain>
    </source>
</reference>
<organism evidence="1 2">
    <name type="scientific">Brevibacillus brevis (strain 47 / JCM 6285 / NBRC 100599)</name>
    <dbReference type="NCBI Taxonomy" id="358681"/>
    <lineage>
        <taxon>Bacteria</taxon>
        <taxon>Bacillati</taxon>
        <taxon>Bacillota</taxon>
        <taxon>Bacilli</taxon>
        <taxon>Bacillales</taxon>
        <taxon>Paenibacillaceae</taxon>
        <taxon>Brevibacillus</taxon>
    </lineage>
</organism>
<evidence type="ECO:0000313" key="2">
    <source>
        <dbReference type="Proteomes" id="UP000001877"/>
    </source>
</evidence>
<dbReference type="HOGENOM" id="CLU_3380872_0_0_9"/>
<proteinExistence type="predicted"/>
<name>C0ZJK3_BREBN</name>
<accession>C0ZJK3</accession>
<dbReference type="AlphaFoldDB" id="C0ZJK3"/>
<dbReference type="EMBL" id="AP008955">
    <property type="protein sequence ID" value="BAH45578.1"/>
    <property type="molecule type" value="Genomic_DNA"/>
</dbReference>
<keyword evidence="2" id="KW-1185">Reference proteome</keyword>
<dbReference type="Proteomes" id="UP000001877">
    <property type="component" value="Chromosome"/>
</dbReference>
<dbReference type="STRING" id="358681.BBR47_46010"/>
<protein>
    <submittedName>
        <fullName evidence="1">Uncharacterized protein</fullName>
    </submittedName>
</protein>
<evidence type="ECO:0000313" key="1">
    <source>
        <dbReference type="EMBL" id="BAH45578.1"/>
    </source>
</evidence>